<dbReference type="GO" id="GO:0009279">
    <property type="term" value="C:cell outer membrane"/>
    <property type="evidence" value="ECO:0007669"/>
    <property type="project" value="UniProtKB-SubCell"/>
</dbReference>
<keyword evidence="11" id="KW-1185">Reference proteome</keyword>
<evidence type="ECO:0000256" key="5">
    <source>
        <dbReference type="ARBA" id="ARBA00022729"/>
    </source>
</evidence>
<protein>
    <recommendedName>
        <fullName evidence="9">TonB-dependent receptor plug domain-containing protein</fullName>
    </recommendedName>
</protein>
<dbReference type="InterPro" id="IPR037066">
    <property type="entry name" value="Plug_dom_sf"/>
</dbReference>
<keyword evidence="2 8" id="KW-0813">Transport</keyword>
<reference evidence="11" key="1">
    <citation type="submission" date="2019-11" db="EMBL/GenBank/DDBJ databases">
        <title>Isolation and characterization of two novel species in the genus Thiomicrorhabdus.</title>
        <authorList>
            <person name="Mochizuki J."/>
            <person name="Kojima H."/>
            <person name="Fukui M."/>
        </authorList>
    </citation>
    <scope>NUCLEOTIDE SEQUENCE [LARGE SCALE GENOMIC DNA]</scope>
    <source>
        <strain evidence="11">AkT22</strain>
    </source>
</reference>
<evidence type="ECO:0000256" key="3">
    <source>
        <dbReference type="ARBA" id="ARBA00022452"/>
    </source>
</evidence>
<dbReference type="PROSITE" id="PS52016">
    <property type="entry name" value="TONB_DEPENDENT_REC_3"/>
    <property type="match status" value="1"/>
</dbReference>
<organism evidence="10 11">
    <name type="scientific">Thiosulfativibrio zosterae</name>
    <dbReference type="NCBI Taxonomy" id="2675053"/>
    <lineage>
        <taxon>Bacteria</taxon>
        <taxon>Pseudomonadati</taxon>
        <taxon>Pseudomonadota</taxon>
        <taxon>Gammaproteobacteria</taxon>
        <taxon>Thiotrichales</taxon>
        <taxon>Piscirickettsiaceae</taxon>
        <taxon>Thiosulfativibrio</taxon>
    </lineage>
</organism>
<keyword evidence="6 8" id="KW-0472">Membrane</keyword>
<dbReference type="PANTHER" id="PTHR30069:SF29">
    <property type="entry name" value="HEMOGLOBIN AND HEMOGLOBIN-HAPTOGLOBIN-BINDING PROTEIN 1-RELATED"/>
    <property type="match status" value="1"/>
</dbReference>
<dbReference type="Proteomes" id="UP000501466">
    <property type="component" value="Chromosome"/>
</dbReference>
<dbReference type="KEGG" id="tzo:THMIRHAT_21540"/>
<sequence>MFASHHVKAFFKVSIVAGISFLAPVYADETTIETDILSPLPEDELVNSAWFSSTLTRKEIENSGAKSIPEVLRLLPGMMYVSPWGSYKTASYRGMTDEFPRRTLFEVDGVPINVAATGGVEWNAMPVRLEDIEKIVLVSTPSTVLNGDGAFNGVVKIFTVKPDQASNLVSVMGGTNAYRDVYARGTFRADDTLSFQLAASKQASDGDHVKVSDEDLNRVWGSVLYAPSYENQVTLNLGVGRANVDDSDRSEDVKASSYQDRSINNTQANVNWVNRSVGETTVVLGFNDLHNDAQNVIENGVLNFDIAYRSNRQFASVKHRQMFSGLEVSLGADYVHDDEVPLHWSGTESKWHSIESSGHLGLKYDAGSFSLSGGARLANHSEYKDNVLNQFAALEVKLPSQQKISMMYSEGSRFLTNWESRASLYGTLTPLGIQAIPGTDAQTKLFLYNSQPNDLKPERVASYALKYSIVRQKNQFSARLFHDSYSDLSYFDFETCDPSMICAYDNNRAITSGYGDKMVIKGGELFANWVVQKNHQVVLSYTRNFVEVDSGNLLLREQTSPEHILSAMLSSKIGKNKVNFIYHYFSQVRWEAAGNHEEDEKTLRGYANISVNLQRCFDVGDYDALCLQASAENLLEEDSTFYELEDSKTARNFYLKMDYRF</sequence>
<feature type="domain" description="TonB-dependent receptor plug" evidence="9">
    <location>
        <begin position="53"/>
        <end position="154"/>
    </location>
</feature>
<comment type="subcellular location">
    <subcellularLocation>
        <location evidence="1 8">Cell outer membrane</location>
        <topology evidence="1 8">Multi-pass membrane protein</topology>
    </subcellularLocation>
</comment>
<evidence type="ECO:0000256" key="1">
    <source>
        <dbReference type="ARBA" id="ARBA00004571"/>
    </source>
</evidence>
<evidence type="ECO:0000256" key="4">
    <source>
        <dbReference type="ARBA" id="ARBA00022692"/>
    </source>
</evidence>
<comment type="similarity">
    <text evidence="8">Belongs to the TonB-dependent receptor family.</text>
</comment>
<dbReference type="InterPro" id="IPR039426">
    <property type="entry name" value="TonB-dep_rcpt-like"/>
</dbReference>
<evidence type="ECO:0000259" key="9">
    <source>
        <dbReference type="Pfam" id="PF07715"/>
    </source>
</evidence>
<dbReference type="AlphaFoldDB" id="A0A6F8PQV3"/>
<dbReference type="Gene3D" id="2.170.130.10">
    <property type="entry name" value="TonB-dependent receptor, plug domain"/>
    <property type="match status" value="1"/>
</dbReference>
<evidence type="ECO:0000256" key="7">
    <source>
        <dbReference type="ARBA" id="ARBA00023237"/>
    </source>
</evidence>
<keyword evidence="7 8" id="KW-0998">Cell outer membrane</keyword>
<evidence type="ECO:0000313" key="10">
    <source>
        <dbReference type="EMBL" id="BBP44408.1"/>
    </source>
</evidence>
<dbReference type="GO" id="GO:0015344">
    <property type="term" value="F:siderophore uptake transmembrane transporter activity"/>
    <property type="evidence" value="ECO:0007669"/>
    <property type="project" value="TreeGrafter"/>
</dbReference>
<dbReference type="InterPro" id="IPR012910">
    <property type="entry name" value="Plug_dom"/>
</dbReference>
<dbReference type="EMBL" id="AP021888">
    <property type="protein sequence ID" value="BBP44408.1"/>
    <property type="molecule type" value="Genomic_DNA"/>
</dbReference>
<keyword evidence="5" id="KW-0732">Signal</keyword>
<evidence type="ECO:0000256" key="6">
    <source>
        <dbReference type="ARBA" id="ARBA00023136"/>
    </source>
</evidence>
<dbReference type="InterPro" id="IPR036942">
    <property type="entry name" value="Beta-barrel_TonB_sf"/>
</dbReference>
<evidence type="ECO:0000256" key="2">
    <source>
        <dbReference type="ARBA" id="ARBA00022448"/>
    </source>
</evidence>
<accession>A0A6F8PQV3</accession>
<proteinExistence type="inferred from homology"/>
<gene>
    <name evidence="10" type="ORF">THMIRHAT_21540</name>
</gene>
<dbReference type="Gene3D" id="2.40.170.20">
    <property type="entry name" value="TonB-dependent receptor, beta-barrel domain"/>
    <property type="match status" value="1"/>
</dbReference>
<keyword evidence="4 8" id="KW-0812">Transmembrane</keyword>
<dbReference type="Pfam" id="PF07715">
    <property type="entry name" value="Plug"/>
    <property type="match status" value="1"/>
</dbReference>
<evidence type="ECO:0000256" key="8">
    <source>
        <dbReference type="PROSITE-ProRule" id="PRU01360"/>
    </source>
</evidence>
<evidence type="ECO:0000313" key="11">
    <source>
        <dbReference type="Proteomes" id="UP000501466"/>
    </source>
</evidence>
<dbReference type="GO" id="GO:0044718">
    <property type="term" value="P:siderophore transmembrane transport"/>
    <property type="evidence" value="ECO:0007669"/>
    <property type="project" value="TreeGrafter"/>
</dbReference>
<keyword evidence="3 8" id="KW-1134">Transmembrane beta strand</keyword>
<dbReference type="PANTHER" id="PTHR30069">
    <property type="entry name" value="TONB-DEPENDENT OUTER MEMBRANE RECEPTOR"/>
    <property type="match status" value="1"/>
</dbReference>
<dbReference type="SUPFAM" id="SSF56935">
    <property type="entry name" value="Porins"/>
    <property type="match status" value="1"/>
</dbReference>
<name>A0A6F8PQV3_9GAMM</name>